<feature type="binding site" evidence="5 6">
    <location>
        <position position="150"/>
    </location>
    <ligand>
        <name>Zn(2+)</name>
        <dbReference type="ChEBI" id="CHEBI:29105"/>
    </ligand>
</feature>
<protein>
    <recommendedName>
        <fullName evidence="5">NAD-dependent protein deacetylase</fullName>
        <ecNumber evidence="5">2.3.1.286</ecNumber>
    </recommendedName>
    <alternativeName>
        <fullName evidence="5">Regulatory protein SIR2 homolog</fullName>
    </alternativeName>
</protein>
<comment type="caution">
    <text evidence="8">The sequence shown here is derived from an EMBL/GenBank/DDBJ whole genome shotgun (WGS) entry which is preliminary data.</text>
</comment>
<dbReference type="PANTHER" id="PTHR11085:SF10">
    <property type="entry name" value="NAD-DEPENDENT PROTEIN DEACYLASE SIRTUIN-5, MITOCHONDRIAL-RELATED"/>
    <property type="match status" value="1"/>
</dbReference>
<dbReference type="PANTHER" id="PTHR11085">
    <property type="entry name" value="NAD-DEPENDENT PROTEIN DEACYLASE SIRTUIN-5, MITOCHONDRIAL-RELATED"/>
    <property type="match status" value="1"/>
</dbReference>
<dbReference type="Gene3D" id="3.30.1600.10">
    <property type="entry name" value="SIR2/SIRT2 'Small Domain"/>
    <property type="match status" value="1"/>
</dbReference>
<dbReference type="InterPro" id="IPR026587">
    <property type="entry name" value="Sirtuin_class_II"/>
</dbReference>
<feature type="binding site" evidence="5 6">
    <location>
        <position position="205"/>
    </location>
    <ligand>
        <name>Zn(2+)</name>
        <dbReference type="ChEBI" id="CHEBI:29105"/>
    </ligand>
</feature>
<evidence type="ECO:0000256" key="1">
    <source>
        <dbReference type="ARBA" id="ARBA00022679"/>
    </source>
</evidence>
<feature type="active site" description="Proton acceptor" evidence="5 6">
    <location>
        <position position="142"/>
    </location>
</feature>
<proteinExistence type="inferred from homology"/>
<feature type="binding site" evidence="5 6">
    <location>
        <position position="153"/>
    </location>
    <ligand>
        <name>Zn(2+)</name>
        <dbReference type="ChEBI" id="CHEBI:29105"/>
    </ligand>
</feature>
<dbReference type="RefSeq" id="WP_379566368.1">
    <property type="nucleotide sequence ID" value="NZ_JBHSQK010000030.1"/>
</dbReference>
<keyword evidence="2 5" id="KW-0479">Metal-binding</keyword>
<dbReference type="NCBIfam" id="NF003738">
    <property type="entry name" value="PRK05333.1"/>
    <property type="match status" value="1"/>
</dbReference>
<comment type="cofactor">
    <cofactor evidence="5">
        <name>Zn(2+)</name>
        <dbReference type="ChEBI" id="CHEBI:29105"/>
    </cofactor>
    <text evidence="5">Binds 1 zinc ion per subunit.</text>
</comment>
<dbReference type="HAMAP" id="MF_01967">
    <property type="entry name" value="Sirtuin_ClassII"/>
    <property type="match status" value="1"/>
</dbReference>
<feature type="domain" description="Deacetylase sirtuin-type" evidence="7">
    <location>
        <begin position="18"/>
        <end position="312"/>
    </location>
</feature>
<keyword evidence="3 5" id="KW-0862">Zinc</keyword>
<dbReference type="Proteomes" id="UP001596119">
    <property type="component" value="Unassembled WGS sequence"/>
</dbReference>
<evidence type="ECO:0000259" key="7">
    <source>
        <dbReference type="PROSITE" id="PS50305"/>
    </source>
</evidence>
<dbReference type="EC" id="2.3.1.286" evidence="5"/>
<evidence type="ECO:0000256" key="4">
    <source>
        <dbReference type="ARBA" id="ARBA00023027"/>
    </source>
</evidence>
<keyword evidence="9" id="KW-1185">Reference proteome</keyword>
<feature type="binding site" evidence="5">
    <location>
        <begin position="48"/>
        <end position="68"/>
    </location>
    <ligand>
        <name>NAD(+)</name>
        <dbReference type="ChEBI" id="CHEBI:57540"/>
    </ligand>
</feature>
<comment type="catalytic activity">
    <reaction evidence="5">
        <text>N(6)-acetyl-L-lysyl-[protein] + NAD(+) + H2O = 2''-O-acetyl-ADP-D-ribose + nicotinamide + L-lysyl-[protein]</text>
        <dbReference type="Rhea" id="RHEA:43636"/>
        <dbReference type="Rhea" id="RHEA-COMP:9752"/>
        <dbReference type="Rhea" id="RHEA-COMP:10731"/>
        <dbReference type="ChEBI" id="CHEBI:15377"/>
        <dbReference type="ChEBI" id="CHEBI:17154"/>
        <dbReference type="ChEBI" id="CHEBI:29969"/>
        <dbReference type="ChEBI" id="CHEBI:57540"/>
        <dbReference type="ChEBI" id="CHEBI:61930"/>
        <dbReference type="ChEBI" id="CHEBI:83767"/>
        <dbReference type="EC" id="2.3.1.286"/>
    </reaction>
</comment>
<comment type="similarity">
    <text evidence="5">Belongs to the sirtuin family. Class II subfamily.</text>
</comment>
<dbReference type="InterPro" id="IPR003000">
    <property type="entry name" value="Sirtuin"/>
</dbReference>
<dbReference type="InterPro" id="IPR026591">
    <property type="entry name" value="Sirtuin_cat_small_dom_sf"/>
</dbReference>
<dbReference type="InterPro" id="IPR029035">
    <property type="entry name" value="DHS-like_NAD/FAD-binding_dom"/>
</dbReference>
<dbReference type="InterPro" id="IPR050134">
    <property type="entry name" value="NAD-dep_sirtuin_deacylases"/>
</dbReference>
<organism evidence="8 9">
    <name type="scientific">Pseudonocardia lutea</name>
    <dbReference type="NCBI Taxonomy" id="2172015"/>
    <lineage>
        <taxon>Bacteria</taxon>
        <taxon>Bacillati</taxon>
        <taxon>Actinomycetota</taxon>
        <taxon>Actinomycetes</taxon>
        <taxon>Pseudonocardiales</taxon>
        <taxon>Pseudonocardiaceae</taxon>
        <taxon>Pseudonocardia</taxon>
    </lineage>
</organism>
<sequence length="321" mass="33890">MPRASPTPSARHWTFAPRTLEIVQNALAAPVDEALDLLAGRPLVALTGAGLSTDSGIPDYRGPGSPLRRPMTYGEFVSGPAAQRRYWARSHVGWARMRRAVPNPGHLALADLERRGVLQGLITQNVDGLHGEAGNRALIDLHGRIADVVCLSCGEISSRAVLQERFEQANPGFADSVGPEIETAPDGDVLLERTEGFRLVGCATCGGALKPDVVFFGENVPKERVARAYAMVDALRPAGGALLVAGSSLTVMSGLRFVRHAAKHDVPVVIVNRGETRGDPLAALHVDAGCSEVLSALAGACGGSRVDGLDTPIPEWRDLAP</sequence>
<keyword evidence="4 5" id="KW-0520">NAD</keyword>
<reference evidence="9" key="1">
    <citation type="journal article" date="2019" name="Int. J. Syst. Evol. Microbiol.">
        <title>The Global Catalogue of Microorganisms (GCM) 10K type strain sequencing project: providing services to taxonomists for standard genome sequencing and annotation.</title>
        <authorList>
            <consortium name="The Broad Institute Genomics Platform"/>
            <consortium name="The Broad Institute Genome Sequencing Center for Infectious Disease"/>
            <person name="Wu L."/>
            <person name="Ma J."/>
        </authorList>
    </citation>
    <scope>NUCLEOTIDE SEQUENCE [LARGE SCALE GENOMIC DNA]</scope>
    <source>
        <strain evidence="9">CGMCC 4.7397</strain>
    </source>
</reference>
<comment type="function">
    <text evidence="5">NAD-dependent protein deacetylase which modulates the activities of several enzymes which are inactive in their acetylated form.</text>
</comment>
<evidence type="ECO:0000313" key="8">
    <source>
        <dbReference type="EMBL" id="MFC5949275.1"/>
    </source>
</evidence>
<name>A0ABW1I857_9PSEU</name>
<evidence type="ECO:0000256" key="6">
    <source>
        <dbReference type="PROSITE-ProRule" id="PRU00236"/>
    </source>
</evidence>
<feature type="binding site" evidence="5 6">
    <location>
        <position position="202"/>
    </location>
    <ligand>
        <name>Zn(2+)</name>
        <dbReference type="ChEBI" id="CHEBI:29105"/>
    </ligand>
</feature>
<dbReference type="SUPFAM" id="SSF52467">
    <property type="entry name" value="DHS-like NAD/FAD-binding domain"/>
    <property type="match status" value="1"/>
</dbReference>
<keyword evidence="5" id="KW-0963">Cytoplasm</keyword>
<evidence type="ECO:0000256" key="3">
    <source>
        <dbReference type="ARBA" id="ARBA00022833"/>
    </source>
</evidence>
<evidence type="ECO:0000313" key="9">
    <source>
        <dbReference type="Proteomes" id="UP001596119"/>
    </source>
</evidence>
<dbReference type="EMBL" id="JBHSQK010000030">
    <property type="protein sequence ID" value="MFC5949275.1"/>
    <property type="molecule type" value="Genomic_DNA"/>
</dbReference>
<dbReference type="Gene3D" id="3.40.50.1220">
    <property type="entry name" value="TPP-binding domain"/>
    <property type="match status" value="1"/>
</dbReference>
<dbReference type="Pfam" id="PF02146">
    <property type="entry name" value="SIR2"/>
    <property type="match status" value="1"/>
</dbReference>
<dbReference type="PROSITE" id="PS50305">
    <property type="entry name" value="SIRTUIN"/>
    <property type="match status" value="1"/>
</dbReference>
<evidence type="ECO:0000256" key="2">
    <source>
        <dbReference type="ARBA" id="ARBA00022723"/>
    </source>
</evidence>
<accession>A0ABW1I857</accession>
<feature type="binding site" evidence="5">
    <location>
        <begin position="124"/>
        <end position="127"/>
    </location>
    <ligand>
        <name>NAD(+)</name>
        <dbReference type="ChEBI" id="CHEBI:57540"/>
    </ligand>
</feature>
<keyword evidence="1 5" id="KW-0808">Transferase</keyword>
<gene>
    <name evidence="5" type="primary">cobB</name>
    <name evidence="8" type="ORF">ACFQH9_13445</name>
</gene>
<comment type="subcellular location">
    <subcellularLocation>
        <location evidence="5">Cytoplasm</location>
    </subcellularLocation>
</comment>
<dbReference type="InterPro" id="IPR026590">
    <property type="entry name" value="Ssirtuin_cat_dom"/>
</dbReference>
<evidence type="ECO:0000256" key="5">
    <source>
        <dbReference type="HAMAP-Rule" id="MF_01967"/>
    </source>
</evidence>
<feature type="binding site" evidence="5">
    <location>
        <begin position="246"/>
        <end position="248"/>
    </location>
    <ligand>
        <name>NAD(+)</name>
        <dbReference type="ChEBI" id="CHEBI:57540"/>
    </ligand>
</feature>
<feature type="binding site" evidence="5">
    <location>
        <position position="290"/>
    </location>
    <ligand>
        <name>NAD(+)</name>
        <dbReference type="ChEBI" id="CHEBI:57540"/>
    </ligand>
</feature>
<feature type="binding site" evidence="5">
    <location>
        <begin position="272"/>
        <end position="274"/>
    </location>
    <ligand>
        <name>NAD(+)</name>
        <dbReference type="ChEBI" id="CHEBI:57540"/>
    </ligand>
</feature>